<proteinExistence type="predicted"/>
<dbReference type="Proteomes" id="UP000515292">
    <property type="component" value="Chromosome"/>
</dbReference>
<dbReference type="AlphaFoldDB" id="A0A7G5IK11"/>
<name>A0A7G5IK11_9SPHN</name>
<gene>
    <name evidence="1" type="ORF">H3309_04225</name>
</gene>
<reference evidence="1 2" key="1">
    <citation type="submission" date="2020-07" db="EMBL/GenBank/DDBJ databases">
        <title>Complete genome sequence for Sandaracinobacter sp. M6.</title>
        <authorList>
            <person name="Tang Y."/>
            <person name="Liu Q."/>
            <person name="Guo Z."/>
            <person name="Lei P."/>
            <person name="Huang B."/>
        </authorList>
    </citation>
    <scope>NUCLEOTIDE SEQUENCE [LARGE SCALE GENOMIC DNA]</scope>
    <source>
        <strain evidence="1 2">M6</strain>
    </source>
</reference>
<dbReference type="KEGG" id="sand:H3309_04225"/>
<sequence length="146" mass="14987">MKPMVIVGLAIMLGTLAGGGSAMLVAWAAPTGSPQGAPPVVKSVDLAWIALEPLTIPVTTGEGAFMGYMTVKAQVQLASADAEPARKLLPHTLHAINMVVWRSPLGLSERTGALDIALLRTIILKAARQTLGAEVKAVAVTGVEAA</sequence>
<accession>A0A7G5IK11</accession>
<evidence type="ECO:0008006" key="3">
    <source>
        <dbReference type="Google" id="ProtNLM"/>
    </source>
</evidence>
<organism evidence="1 2">
    <name type="scientific">Sandaracinobacteroides saxicola</name>
    <dbReference type="NCBI Taxonomy" id="2759707"/>
    <lineage>
        <taxon>Bacteria</taxon>
        <taxon>Pseudomonadati</taxon>
        <taxon>Pseudomonadota</taxon>
        <taxon>Alphaproteobacteria</taxon>
        <taxon>Sphingomonadales</taxon>
        <taxon>Sphingosinicellaceae</taxon>
        <taxon>Sandaracinobacteroides</taxon>
    </lineage>
</organism>
<evidence type="ECO:0000313" key="1">
    <source>
        <dbReference type="EMBL" id="QMW23703.1"/>
    </source>
</evidence>
<dbReference type="RefSeq" id="WP_182297526.1">
    <property type="nucleotide sequence ID" value="NZ_CP059851.1"/>
</dbReference>
<evidence type="ECO:0000313" key="2">
    <source>
        <dbReference type="Proteomes" id="UP000515292"/>
    </source>
</evidence>
<protein>
    <recommendedName>
        <fullName evidence="3">Flagellar protein FliL</fullName>
    </recommendedName>
</protein>
<dbReference type="EMBL" id="CP059851">
    <property type="protein sequence ID" value="QMW23703.1"/>
    <property type="molecule type" value="Genomic_DNA"/>
</dbReference>
<keyword evidence="2" id="KW-1185">Reference proteome</keyword>